<dbReference type="Pfam" id="PF00078">
    <property type="entry name" value="RVT_1"/>
    <property type="match status" value="1"/>
</dbReference>
<sequence>MGSKETFCALFNPKELQDIFDKSVALKGAIGRDGQSVEAFRGRIKDELSLIERKALNCTYKFTAYSEKLVSKGAGKRPRQLSKPTVRDKVTLKALSKILVSLFPSAIPATPHSIVRDALGIIRGEFGEFYYVRLDIQEFFPSIDHDILMRLLRRRIRYRPILHLVKDAIRTPTGVKKSEGSLNQVGIPQGLSISSALASIYLADMDEELSSLCSGRYFRYVDDVLFVCKPSEAEEIARRATEILQKKRKISCHPVGTGGKSVIVPGAQGIDYIGYHFSPGLLRVRTSSVRKYLGVMVTEFSKCKQAGLAGSRLWRLNLRITGCIFDGKRIGWMFFFSQTEDVSQLKRIDAFIKSRAGLVSGQAEASRVKRLVRAYHEIKYNLHGTKYIPNFDKYGLEDKRRDICLLAPHLFSARVESMTADEINAAFRTCINKEISDIEKDLLEAFS</sequence>
<proteinExistence type="inferred from homology"/>
<dbReference type="eggNOG" id="COG3344">
    <property type="taxonomic scope" value="Bacteria"/>
</dbReference>
<dbReference type="InterPro" id="IPR000477">
    <property type="entry name" value="RT_dom"/>
</dbReference>
<dbReference type="KEGG" id="rcp:RCAP_rcc01264"/>
<dbReference type="PROSITE" id="PS50878">
    <property type="entry name" value="RT_POL"/>
    <property type="match status" value="1"/>
</dbReference>
<dbReference type="HOGENOM" id="CLU_051311_0_0_5"/>
<feature type="domain" description="Reverse transcriptase" evidence="2">
    <location>
        <begin position="51"/>
        <end position="297"/>
    </location>
</feature>
<name>D5ASD0_RHOCB</name>
<dbReference type="AlphaFoldDB" id="D5ASD0"/>
<dbReference type="Proteomes" id="UP000002361">
    <property type="component" value="Chromosome"/>
</dbReference>
<dbReference type="PANTHER" id="PTHR34047:SF8">
    <property type="entry name" value="PROTEIN YKFC"/>
    <property type="match status" value="1"/>
</dbReference>
<dbReference type="STRING" id="272942.RCAP_rcc01264"/>
<evidence type="ECO:0000313" key="3">
    <source>
        <dbReference type="EMBL" id="ADE85021.1"/>
    </source>
</evidence>
<dbReference type="GO" id="GO:0003964">
    <property type="term" value="F:RNA-directed DNA polymerase activity"/>
    <property type="evidence" value="ECO:0007669"/>
    <property type="project" value="UniProtKB-KW"/>
</dbReference>
<reference key="1">
    <citation type="submission" date="2008-12" db="EMBL/GenBank/DDBJ databases">
        <title>Complete genome sequence of Rhodobacter capsulatus SB1003.</title>
        <authorList>
            <person name="Strnad H."/>
            <person name="Lapidus A."/>
            <person name="Vlcek C."/>
            <person name="Ulbrich P."/>
            <person name="Paces J."/>
            <person name="Maltsev N."/>
            <person name="Kumar V."/>
            <person name="Kogan Y."/>
            <person name="Milgram A."/>
            <person name="Rebrekov D."/>
            <person name="Mazur M."/>
            <person name="Cox R."/>
            <person name="Kyrpides N."/>
            <person name="Kolar M."/>
            <person name="Sachova J."/>
            <person name="Ridl J."/>
            <person name="Ivanova N."/>
            <person name="Kapatral V."/>
            <person name="Los T."/>
            <person name="Lykidis A."/>
            <person name="Mikhailova N."/>
            <person name="Reznik G."/>
            <person name="Vasieva O."/>
            <person name="Fonstein M."/>
            <person name="Paces V."/>
            <person name="Haselkorn R."/>
        </authorList>
    </citation>
    <scope>NUCLEOTIDE SEQUENCE</scope>
    <source>
        <strain>SB1003</strain>
    </source>
</reference>
<dbReference type="EC" id="2.7.7.49" evidence="3"/>
<organism evidence="3 4">
    <name type="scientific">Rhodobacter capsulatus (strain ATCC BAA-309 / NBRC 16581 / SB1003)</name>
    <dbReference type="NCBI Taxonomy" id="272942"/>
    <lineage>
        <taxon>Bacteria</taxon>
        <taxon>Pseudomonadati</taxon>
        <taxon>Pseudomonadota</taxon>
        <taxon>Alphaproteobacteria</taxon>
        <taxon>Rhodobacterales</taxon>
        <taxon>Rhodobacter group</taxon>
        <taxon>Rhodobacter</taxon>
    </lineage>
</organism>
<keyword evidence="4" id="KW-1185">Reference proteome</keyword>
<evidence type="ECO:0000256" key="1">
    <source>
        <dbReference type="ARBA" id="ARBA00034120"/>
    </source>
</evidence>
<dbReference type="PANTHER" id="PTHR34047">
    <property type="entry name" value="NUCLEAR INTRON MATURASE 1, MITOCHONDRIAL-RELATED"/>
    <property type="match status" value="1"/>
</dbReference>
<evidence type="ECO:0000259" key="2">
    <source>
        <dbReference type="PROSITE" id="PS50878"/>
    </source>
</evidence>
<dbReference type="RefSeq" id="WP_013067000.1">
    <property type="nucleotide sequence ID" value="NC_014034.1"/>
</dbReference>
<dbReference type="GeneID" id="31492563"/>
<dbReference type="CDD" id="cd01646">
    <property type="entry name" value="RT_Bac_retron_I"/>
    <property type="match status" value="1"/>
</dbReference>
<keyword evidence="3" id="KW-0808">Transferase</keyword>
<dbReference type="EMBL" id="CP001312">
    <property type="protein sequence ID" value="ADE85021.1"/>
    <property type="molecule type" value="Genomic_DNA"/>
</dbReference>
<keyword evidence="3" id="KW-0548">Nucleotidyltransferase</keyword>
<protein>
    <submittedName>
        <fullName evidence="3">Reverse transcriptase family protein</fullName>
        <ecNumber evidence="3">2.7.7.49</ecNumber>
    </submittedName>
</protein>
<reference evidence="3 4" key="2">
    <citation type="journal article" date="2010" name="J. Bacteriol.">
        <title>Complete genome sequence of the photosynthetic purple nonsulfur bacterium Rhodobacter capsulatus SB 1003.</title>
        <authorList>
            <person name="Strnad H."/>
            <person name="Lapidus A."/>
            <person name="Paces J."/>
            <person name="Ulbrich P."/>
            <person name="Vlcek C."/>
            <person name="Paces V."/>
            <person name="Haselkorn R."/>
        </authorList>
    </citation>
    <scope>NUCLEOTIDE SEQUENCE [LARGE SCALE GENOMIC DNA]</scope>
    <source>
        <strain evidence="4">ATCC BAA-309 / NBRC 16581 / SB1003</strain>
    </source>
</reference>
<accession>D5ASD0</accession>
<dbReference type="SUPFAM" id="SSF56672">
    <property type="entry name" value="DNA/RNA polymerases"/>
    <property type="match status" value="1"/>
</dbReference>
<comment type="similarity">
    <text evidence="1">Belongs to the bacterial reverse transcriptase family.</text>
</comment>
<keyword evidence="3" id="KW-0695">RNA-directed DNA polymerase</keyword>
<evidence type="ECO:0000313" key="4">
    <source>
        <dbReference type="Proteomes" id="UP000002361"/>
    </source>
</evidence>
<gene>
    <name evidence="3" type="ordered locus">RCAP_rcc01264</name>
</gene>
<dbReference type="InterPro" id="IPR043502">
    <property type="entry name" value="DNA/RNA_pol_sf"/>
</dbReference>
<dbReference type="InterPro" id="IPR051083">
    <property type="entry name" value="GrpII_Intron_Splice-Mob/Def"/>
</dbReference>